<dbReference type="EMBL" id="JAHXZJ010002982">
    <property type="protein sequence ID" value="KAH0535041.1"/>
    <property type="molecule type" value="Genomic_DNA"/>
</dbReference>
<name>A0AAV7HUD0_COTGL</name>
<dbReference type="Pfam" id="PF21599">
    <property type="entry name" value="ZSWIM3_N"/>
    <property type="match status" value="1"/>
</dbReference>
<gene>
    <name evidence="3" type="ORF">KQX54_012375</name>
</gene>
<comment type="caution">
    <text evidence="3">The sequence shown here is derived from an EMBL/GenBank/DDBJ whole genome shotgun (WGS) entry which is preliminary data.</text>
</comment>
<dbReference type="Proteomes" id="UP000826195">
    <property type="component" value="Unassembled WGS sequence"/>
</dbReference>
<keyword evidence="4" id="KW-1185">Reference proteome</keyword>
<accession>A0AAV7HUD0</accession>
<evidence type="ECO:0000259" key="2">
    <source>
        <dbReference type="Pfam" id="PF21599"/>
    </source>
</evidence>
<evidence type="ECO:0000313" key="3">
    <source>
        <dbReference type="EMBL" id="KAH0535041.1"/>
    </source>
</evidence>
<feature type="compositionally biased region" description="Basic and acidic residues" evidence="1">
    <location>
        <begin position="278"/>
        <end position="288"/>
    </location>
</feature>
<feature type="region of interest" description="Disordered" evidence="1">
    <location>
        <begin position="261"/>
        <end position="333"/>
    </location>
</feature>
<sequence>MAGAYKYAQERFASDKELIAFMKTYAEKVGFNYSTQGSKKIAAQPSKHKFINPNLVYLYMNFKCEHGGKYVPTGKGVKKRSAKTECPSIFKFKPTSDGNFFCIDSLRETHDHVATAAENTDDGTKNNTDTGKSNAGTSESTKSFEAGAGPSIVDDDSFSLELPKKENSRDSKINPENNTVVLPRGTKVIVIADGNVQHVDPSLDNVESGFNSHVLDVPILGSEEIIEILNLENNELETLSEHDDSLDYDSHSNNDAETIQTLNHEKLGSGTKSVVTAKIDDEKENKTDPDEEEDRTGADKSEDEIDVDEYKDKNEANYKEKITDETHDAFDTSRDTPKITYRKRGRPARKTTAIGLAKPKVVAIKRIKKASQAFSSKTIDEKVRLMLFWILADDELITQILSKEKTIALNDVSDCAEELNDSLGSKSVSINAIRKHCDVEAYKKLKNLVDIKWKEKLFNCLICKKRAVDLVVECSSCLKKLHFTCAKLKTSHPEKREFVLQRLFVLNY</sequence>
<dbReference type="AlphaFoldDB" id="A0AAV7HUD0"/>
<dbReference type="InterPro" id="IPR048325">
    <property type="entry name" value="ZSWIM3_N"/>
</dbReference>
<protein>
    <recommendedName>
        <fullName evidence="2">ZSWIM3 N-terminal domain-containing protein</fullName>
    </recommendedName>
</protein>
<proteinExistence type="predicted"/>
<feature type="compositionally biased region" description="Basic and acidic residues" evidence="1">
    <location>
        <begin position="308"/>
        <end position="333"/>
    </location>
</feature>
<evidence type="ECO:0000313" key="4">
    <source>
        <dbReference type="Proteomes" id="UP000826195"/>
    </source>
</evidence>
<feature type="compositionally biased region" description="Polar residues" evidence="1">
    <location>
        <begin position="133"/>
        <end position="143"/>
    </location>
</feature>
<feature type="region of interest" description="Disordered" evidence="1">
    <location>
        <begin position="116"/>
        <end position="157"/>
    </location>
</feature>
<reference evidence="3 4" key="1">
    <citation type="journal article" date="2021" name="J. Hered.">
        <title>A chromosome-level genome assembly of the parasitoid wasp, Cotesia glomerata (Hymenoptera: Braconidae).</title>
        <authorList>
            <person name="Pinto B.J."/>
            <person name="Weis J.J."/>
            <person name="Gamble T."/>
            <person name="Ode P.J."/>
            <person name="Paul R."/>
            <person name="Zaspel J.M."/>
        </authorList>
    </citation>
    <scope>NUCLEOTIDE SEQUENCE [LARGE SCALE GENOMIC DNA]</scope>
    <source>
        <strain evidence="3">CgM1</strain>
    </source>
</reference>
<evidence type="ECO:0000256" key="1">
    <source>
        <dbReference type="SAM" id="MobiDB-lite"/>
    </source>
</evidence>
<feature type="domain" description="ZSWIM3 N-terminal" evidence="2">
    <location>
        <begin position="11"/>
        <end position="112"/>
    </location>
</feature>
<organism evidence="3 4">
    <name type="scientific">Cotesia glomerata</name>
    <name type="common">Lepidopteran parasitic wasp</name>
    <name type="synonym">Apanteles glomeratus</name>
    <dbReference type="NCBI Taxonomy" id="32391"/>
    <lineage>
        <taxon>Eukaryota</taxon>
        <taxon>Metazoa</taxon>
        <taxon>Ecdysozoa</taxon>
        <taxon>Arthropoda</taxon>
        <taxon>Hexapoda</taxon>
        <taxon>Insecta</taxon>
        <taxon>Pterygota</taxon>
        <taxon>Neoptera</taxon>
        <taxon>Endopterygota</taxon>
        <taxon>Hymenoptera</taxon>
        <taxon>Apocrita</taxon>
        <taxon>Ichneumonoidea</taxon>
        <taxon>Braconidae</taxon>
        <taxon>Microgastrinae</taxon>
        <taxon>Cotesia</taxon>
    </lineage>
</organism>